<evidence type="ECO:0000259" key="7">
    <source>
        <dbReference type="PROSITE" id="PS50893"/>
    </source>
</evidence>
<keyword evidence="1" id="KW-0813">Transport</keyword>
<dbReference type="Proteomes" id="UP001156102">
    <property type="component" value="Unassembled WGS sequence"/>
</dbReference>
<evidence type="ECO:0000256" key="2">
    <source>
        <dbReference type="ARBA" id="ARBA00022475"/>
    </source>
</evidence>
<evidence type="ECO:0000256" key="3">
    <source>
        <dbReference type="ARBA" id="ARBA00022741"/>
    </source>
</evidence>
<keyword evidence="9" id="KW-1185">Reference proteome</keyword>
<dbReference type="InterPro" id="IPR027417">
    <property type="entry name" value="P-loop_NTPase"/>
</dbReference>
<accession>A0AA41X8X3</accession>
<organism evidence="8 9">
    <name type="scientific">Ectobacillus ponti</name>
    <dbReference type="NCBI Taxonomy" id="2961894"/>
    <lineage>
        <taxon>Bacteria</taxon>
        <taxon>Bacillati</taxon>
        <taxon>Bacillota</taxon>
        <taxon>Bacilli</taxon>
        <taxon>Bacillales</taxon>
        <taxon>Bacillaceae</taxon>
        <taxon>Ectobacillus</taxon>
    </lineage>
</organism>
<dbReference type="PROSITE" id="PS50893">
    <property type="entry name" value="ABC_TRANSPORTER_2"/>
    <property type="match status" value="1"/>
</dbReference>
<dbReference type="Gene3D" id="3.40.50.300">
    <property type="entry name" value="P-loop containing nucleotide triphosphate hydrolases"/>
    <property type="match status" value="1"/>
</dbReference>
<name>A0AA41X8X3_9BACI</name>
<reference evidence="8" key="1">
    <citation type="submission" date="2022-07" db="EMBL/GenBank/DDBJ databases">
        <authorList>
            <person name="Li W.-J."/>
            <person name="Deng Q.-Q."/>
        </authorList>
    </citation>
    <scope>NUCLEOTIDE SEQUENCE</scope>
    <source>
        <strain evidence="8">SYSU M60031</strain>
    </source>
</reference>
<keyword evidence="4 8" id="KW-0067">ATP-binding</keyword>
<dbReference type="SUPFAM" id="SSF52540">
    <property type="entry name" value="P-loop containing nucleoside triphosphate hydrolases"/>
    <property type="match status" value="1"/>
</dbReference>
<keyword evidence="5" id="KW-1278">Translocase</keyword>
<keyword evidence="6" id="KW-0472">Membrane</keyword>
<comment type="caution">
    <text evidence="8">The sequence shown here is derived from an EMBL/GenBank/DDBJ whole genome shotgun (WGS) entry which is preliminary data.</text>
</comment>
<dbReference type="GO" id="GO:0005524">
    <property type="term" value="F:ATP binding"/>
    <property type="evidence" value="ECO:0007669"/>
    <property type="project" value="UniProtKB-KW"/>
</dbReference>
<evidence type="ECO:0000256" key="5">
    <source>
        <dbReference type="ARBA" id="ARBA00022967"/>
    </source>
</evidence>
<dbReference type="PANTHER" id="PTHR42781:SF4">
    <property type="entry name" value="SPERMIDINE_PUTRESCINE IMPORT ATP-BINDING PROTEIN POTA"/>
    <property type="match status" value="1"/>
</dbReference>
<dbReference type="FunFam" id="3.40.50.300:FF:000133">
    <property type="entry name" value="Spermidine/putrescine import ATP-binding protein PotA"/>
    <property type="match status" value="1"/>
</dbReference>
<dbReference type="InterPro" id="IPR017871">
    <property type="entry name" value="ABC_transporter-like_CS"/>
</dbReference>
<dbReference type="SUPFAM" id="SSF50331">
    <property type="entry name" value="MOP-like"/>
    <property type="match status" value="1"/>
</dbReference>
<dbReference type="InterPro" id="IPR008995">
    <property type="entry name" value="Mo/tungstate-bd_C_term_dom"/>
</dbReference>
<dbReference type="GO" id="GO:0016887">
    <property type="term" value="F:ATP hydrolysis activity"/>
    <property type="evidence" value="ECO:0007669"/>
    <property type="project" value="InterPro"/>
</dbReference>
<dbReference type="SMART" id="SM00382">
    <property type="entry name" value="AAA"/>
    <property type="match status" value="1"/>
</dbReference>
<dbReference type="InterPro" id="IPR017879">
    <property type="entry name" value="PotA_ATP-bd"/>
</dbReference>
<dbReference type="InterPro" id="IPR013611">
    <property type="entry name" value="Transp-assoc_OB_typ2"/>
</dbReference>
<feature type="domain" description="ABC transporter" evidence="7">
    <location>
        <begin position="5"/>
        <end position="235"/>
    </location>
</feature>
<sequence length="327" mass="36932">MKTIIALEAVAKTYDEQPVIPPLSLDIREGEFLTILGPSGCGKTTLLRMIAGFETPTQGSISLDGVQINSLPPHKRNMNLVFQHYALFPHMTVEQNIRFGLKMKGVSAAEQKERADEAMRLTQLADLRSRKPAKLSGGQQQRVAIARAIVNNPRVLLLDEPLGALDFKLRKDLQRELKKLQRDLGITFVYVTHDQEEAMSMSDRIAVMNAGRIEQIGAPKEIYYTPQTRFVAGFIGENNILAGREGEIAVRPEHLYLRPIEEEMSIDRRICTVEDVEFTGNLEKLYLRDAETNQVLLAHQAEEGEKRWQTGQIVAVSWRKKDEVKLS</sequence>
<keyword evidence="3" id="KW-0547">Nucleotide-binding</keyword>
<dbReference type="CDD" id="cd03300">
    <property type="entry name" value="ABC_PotA_N"/>
    <property type="match status" value="1"/>
</dbReference>
<dbReference type="AlphaFoldDB" id="A0AA41X8X3"/>
<dbReference type="InterPro" id="IPR050093">
    <property type="entry name" value="ABC_SmlMolc_Importer"/>
</dbReference>
<evidence type="ECO:0000313" key="9">
    <source>
        <dbReference type="Proteomes" id="UP001156102"/>
    </source>
</evidence>
<dbReference type="Gene3D" id="2.40.50.100">
    <property type="match status" value="1"/>
</dbReference>
<keyword evidence="2" id="KW-1003">Cell membrane</keyword>
<evidence type="ECO:0000256" key="1">
    <source>
        <dbReference type="ARBA" id="ARBA00022448"/>
    </source>
</evidence>
<dbReference type="PROSITE" id="PS00211">
    <property type="entry name" value="ABC_TRANSPORTER_1"/>
    <property type="match status" value="1"/>
</dbReference>
<dbReference type="InterPro" id="IPR003439">
    <property type="entry name" value="ABC_transporter-like_ATP-bd"/>
</dbReference>
<dbReference type="RefSeq" id="WP_254758378.1">
    <property type="nucleotide sequence ID" value="NZ_JANCLT010000003.1"/>
</dbReference>
<dbReference type="EMBL" id="JANCLT010000003">
    <property type="protein sequence ID" value="MCP8968468.1"/>
    <property type="molecule type" value="Genomic_DNA"/>
</dbReference>
<dbReference type="Pfam" id="PF08402">
    <property type="entry name" value="TOBE_2"/>
    <property type="match status" value="1"/>
</dbReference>
<protein>
    <submittedName>
        <fullName evidence="8">ABC transporter ATP-binding protein</fullName>
    </submittedName>
</protein>
<proteinExistence type="predicted"/>
<evidence type="ECO:0000256" key="4">
    <source>
        <dbReference type="ARBA" id="ARBA00022840"/>
    </source>
</evidence>
<evidence type="ECO:0000256" key="6">
    <source>
        <dbReference type="ARBA" id="ARBA00023136"/>
    </source>
</evidence>
<dbReference type="GO" id="GO:0043190">
    <property type="term" value="C:ATP-binding cassette (ABC) transporter complex"/>
    <property type="evidence" value="ECO:0007669"/>
    <property type="project" value="InterPro"/>
</dbReference>
<evidence type="ECO:0000313" key="8">
    <source>
        <dbReference type="EMBL" id="MCP8968468.1"/>
    </source>
</evidence>
<dbReference type="GO" id="GO:0015594">
    <property type="term" value="F:ABC-type putrescine transporter activity"/>
    <property type="evidence" value="ECO:0007669"/>
    <property type="project" value="InterPro"/>
</dbReference>
<dbReference type="PANTHER" id="PTHR42781">
    <property type="entry name" value="SPERMIDINE/PUTRESCINE IMPORT ATP-BINDING PROTEIN POTA"/>
    <property type="match status" value="1"/>
</dbReference>
<gene>
    <name evidence="8" type="ORF">NK662_07915</name>
</gene>
<dbReference type="InterPro" id="IPR003593">
    <property type="entry name" value="AAA+_ATPase"/>
</dbReference>
<dbReference type="Pfam" id="PF00005">
    <property type="entry name" value="ABC_tran"/>
    <property type="match status" value="1"/>
</dbReference>